<dbReference type="RefSeq" id="WP_188040774.1">
    <property type="nucleotide sequence ID" value="NZ_JACVHF010000012.1"/>
</dbReference>
<evidence type="ECO:0000256" key="3">
    <source>
        <dbReference type="PROSITE-ProRule" id="PRU00284"/>
    </source>
</evidence>
<dbReference type="SMART" id="SM00304">
    <property type="entry name" value="HAMP"/>
    <property type="match status" value="1"/>
</dbReference>
<sequence length="532" mass="56635">MNALSRMKVGTRILSVIVFVCFITMAVGAYGLSNLGKINDQLNDMYANSLLPVRYLGEAKSSIQQFRVSVYNHIISTDKREMDDWYARSKQYSKNVENNLAAYGKTDLTDDEKRMLNDVNNTWASYMEVCERIFQTSFIGTNEANAQALSLARNEGRTKALALDEKVEQLVDFQLKLADKTKKATDEQYASARTTTIVVILAAFALSLGIGVLLSRSLSRPLGELEHVASQIAKGDLTNEVAKRDGSDEISSLSRSIQQMAENLRAFVRHVQQGAETVAASSQQISASSQEVASGAQAQAQEAQSLTAMMNDMSGAATQVANSAQKAAQSSEGAAQATLDGGKIIEQTVKGMDQISDNVLLLGQNSEKIGEIVEMIDDIAAQTNLLALNAAIEAARAGDAGKGFAVVADEVRKLAERSGTATKEIAALIKTIQAVTGKAVDAANSGRELTGAAGEAFQRIEDQVKRTAVEVGEIAAASEEQAATTDQASRAVQNVAAIAEQSSAGAQETASAIQSMAQLATDLQSAAAKYRV</sequence>
<dbReference type="InterPro" id="IPR024478">
    <property type="entry name" value="HlyB_4HB_MCP"/>
</dbReference>
<feature type="domain" description="Methyl-accepting transducer" evidence="5">
    <location>
        <begin position="274"/>
        <end position="517"/>
    </location>
</feature>
<comment type="caution">
    <text evidence="7">The sequence shown here is derived from an EMBL/GenBank/DDBJ whole genome shotgun (WGS) entry which is preliminary data.</text>
</comment>
<keyword evidence="4" id="KW-1133">Transmembrane helix</keyword>
<dbReference type="PROSITE" id="PS50111">
    <property type="entry name" value="CHEMOTAXIS_TRANSDUC_2"/>
    <property type="match status" value="1"/>
</dbReference>
<dbReference type="Pfam" id="PF00672">
    <property type="entry name" value="HAMP"/>
    <property type="match status" value="1"/>
</dbReference>
<keyword evidence="4" id="KW-0472">Membrane</keyword>
<dbReference type="Pfam" id="PF00015">
    <property type="entry name" value="MCPsignal"/>
    <property type="match status" value="1"/>
</dbReference>
<comment type="similarity">
    <text evidence="2">Belongs to the methyl-accepting chemotaxis (MCP) protein family.</text>
</comment>
<keyword evidence="8" id="KW-1185">Reference proteome</keyword>
<keyword evidence="1 3" id="KW-0807">Transducer</keyword>
<evidence type="ECO:0000256" key="4">
    <source>
        <dbReference type="SAM" id="Phobius"/>
    </source>
</evidence>
<keyword evidence="4" id="KW-0812">Transmembrane</keyword>
<feature type="domain" description="HAMP" evidence="6">
    <location>
        <begin position="216"/>
        <end position="269"/>
    </location>
</feature>
<gene>
    <name evidence="7" type="ORF">H1S01_12410</name>
</gene>
<dbReference type="CDD" id="cd11386">
    <property type="entry name" value="MCP_signal"/>
    <property type="match status" value="1"/>
</dbReference>
<evidence type="ECO:0000313" key="7">
    <source>
        <dbReference type="EMBL" id="MBC9785312.1"/>
    </source>
</evidence>
<protein>
    <submittedName>
        <fullName evidence="7">Methyl-accepting chemotaxis protein</fullName>
    </submittedName>
</protein>
<dbReference type="Proteomes" id="UP000617402">
    <property type="component" value="Unassembled WGS sequence"/>
</dbReference>
<dbReference type="SMART" id="SM00283">
    <property type="entry name" value="MA"/>
    <property type="match status" value="1"/>
</dbReference>
<dbReference type="PANTHER" id="PTHR32089">
    <property type="entry name" value="METHYL-ACCEPTING CHEMOTAXIS PROTEIN MCPB"/>
    <property type="match status" value="1"/>
</dbReference>
<reference evidence="7 8" key="1">
    <citation type="submission" date="2020-07" db="EMBL/GenBank/DDBJ databases">
        <title>Draft whole-genome sequence of Heliobacterium chlorum DSM 3682, type strain.</title>
        <authorList>
            <person name="Kyndt J.A."/>
            <person name="Meyer T.E."/>
            <person name="Imhoff J.F."/>
        </authorList>
    </citation>
    <scope>NUCLEOTIDE SEQUENCE [LARGE SCALE GENOMIC DNA]</scope>
    <source>
        <strain evidence="7 8">DSM 3682</strain>
    </source>
</reference>
<dbReference type="EMBL" id="JACVHF010000012">
    <property type="protein sequence ID" value="MBC9785312.1"/>
    <property type="molecule type" value="Genomic_DNA"/>
</dbReference>
<name>A0ABR7T3G7_HELCL</name>
<dbReference type="Pfam" id="PF12729">
    <property type="entry name" value="4HB_MCP_1"/>
    <property type="match status" value="1"/>
</dbReference>
<dbReference type="SUPFAM" id="SSF58104">
    <property type="entry name" value="Methyl-accepting chemotaxis protein (MCP) signaling domain"/>
    <property type="match status" value="1"/>
</dbReference>
<evidence type="ECO:0000259" key="5">
    <source>
        <dbReference type="PROSITE" id="PS50111"/>
    </source>
</evidence>
<dbReference type="InterPro" id="IPR004089">
    <property type="entry name" value="MCPsignal_dom"/>
</dbReference>
<dbReference type="Gene3D" id="1.10.287.950">
    <property type="entry name" value="Methyl-accepting chemotaxis protein"/>
    <property type="match status" value="1"/>
</dbReference>
<evidence type="ECO:0000256" key="2">
    <source>
        <dbReference type="ARBA" id="ARBA00029447"/>
    </source>
</evidence>
<dbReference type="PRINTS" id="PR00260">
    <property type="entry name" value="CHEMTRNSDUCR"/>
</dbReference>
<organism evidence="7 8">
    <name type="scientific">Heliobacterium chlorum</name>
    <dbReference type="NCBI Taxonomy" id="2698"/>
    <lineage>
        <taxon>Bacteria</taxon>
        <taxon>Bacillati</taxon>
        <taxon>Bacillota</taxon>
        <taxon>Clostridia</taxon>
        <taxon>Eubacteriales</taxon>
        <taxon>Heliobacteriaceae</taxon>
        <taxon>Heliobacterium</taxon>
    </lineage>
</organism>
<dbReference type="CDD" id="cd06225">
    <property type="entry name" value="HAMP"/>
    <property type="match status" value="1"/>
</dbReference>
<evidence type="ECO:0000256" key="1">
    <source>
        <dbReference type="ARBA" id="ARBA00023224"/>
    </source>
</evidence>
<dbReference type="InterPro" id="IPR003660">
    <property type="entry name" value="HAMP_dom"/>
</dbReference>
<evidence type="ECO:0000313" key="8">
    <source>
        <dbReference type="Proteomes" id="UP000617402"/>
    </source>
</evidence>
<proteinExistence type="inferred from homology"/>
<evidence type="ECO:0000259" key="6">
    <source>
        <dbReference type="PROSITE" id="PS50885"/>
    </source>
</evidence>
<dbReference type="PROSITE" id="PS50885">
    <property type="entry name" value="HAMP"/>
    <property type="match status" value="1"/>
</dbReference>
<dbReference type="InterPro" id="IPR004090">
    <property type="entry name" value="Chemotax_Me-accpt_rcpt"/>
</dbReference>
<feature type="transmembrane region" description="Helical" evidence="4">
    <location>
        <begin position="195"/>
        <end position="214"/>
    </location>
</feature>
<accession>A0ABR7T3G7</accession>
<dbReference type="PANTHER" id="PTHR32089:SF112">
    <property type="entry name" value="LYSOZYME-LIKE PROTEIN-RELATED"/>
    <property type="match status" value="1"/>
</dbReference>